<protein>
    <submittedName>
        <fullName evidence="1">Uncharacterized protein</fullName>
    </submittedName>
</protein>
<sequence length="83" mass="9320">MIANLVAGAALAVVTGLSGVAEEPERFLGKGMSKFGLAYYYAVEDAMEQAERAGYARVECVEVDMYEWPLYEIWVWFDCTHET</sequence>
<evidence type="ECO:0000313" key="2">
    <source>
        <dbReference type="Proteomes" id="UP001183643"/>
    </source>
</evidence>
<dbReference type="Proteomes" id="UP001183643">
    <property type="component" value="Unassembled WGS sequence"/>
</dbReference>
<organism evidence="1 2">
    <name type="scientific">Catenuloplanes atrovinosus</name>
    <dbReference type="NCBI Taxonomy" id="137266"/>
    <lineage>
        <taxon>Bacteria</taxon>
        <taxon>Bacillati</taxon>
        <taxon>Actinomycetota</taxon>
        <taxon>Actinomycetes</taxon>
        <taxon>Micromonosporales</taxon>
        <taxon>Micromonosporaceae</taxon>
        <taxon>Catenuloplanes</taxon>
    </lineage>
</organism>
<dbReference type="AlphaFoldDB" id="A0AAE3YRX4"/>
<name>A0AAE3YRX4_9ACTN</name>
<reference evidence="1" key="1">
    <citation type="submission" date="2023-07" db="EMBL/GenBank/DDBJ databases">
        <title>Sequencing the genomes of 1000 actinobacteria strains.</title>
        <authorList>
            <person name="Klenk H.-P."/>
        </authorList>
    </citation>
    <scope>NUCLEOTIDE SEQUENCE</scope>
    <source>
        <strain evidence="1">DSM 44707</strain>
    </source>
</reference>
<dbReference type="EMBL" id="JAVDYB010000001">
    <property type="protein sequence ID" value="MDR7278764.1"/>
    <property type="molecule type" value="Genomic_DNA"/>
</dbReference>
<gene>
    <name evidence="1" type="ORF">J2S41_005542</name>
</gene>
<keyword evidence="2" id="KW-1185">Reference proteome</keyword>
<proteinExistence type="predicted"/>
<accession>A0AAE3YRX4</accession>
<dbReference type="RefSeq" id="WP_310371885.1">
    <property type="nucleotide sequence ID" value="NZ_JAVDYB010000001.1"/>
</dbReference>
<comment type="caution">
    <text evidence="1">The sequence shown here is derived from an EMBL/GenBank/DDBJ whole genome shotgun (WGS) entry which is preliminary data.</text>
</comment>
<evidence type="ECO:0000313" key="1">
    <source>
        <dbReference type="EMBL" id="MDR7278764.1"/>
    </source>
</evidence>